<accession>A0A6J7RM90</accession>
<organism evidence="4">
    <name type="scientific">freshwater metagenome</name>
    <dbReference type="NCBI Taxonomy" id="449393"/>
    <lineage>
        <taxon>unclassified sequences</taxon>
        <taxon>metagenomes</taxon>
        <taxon>ecological metagenomes</taxon>
    </lineage>
</organism>
<name>A0A6J7RM90_9ZZZZ</name>
<protein>
    <submittedName>
        <fullName evidence="4">Unannotated protein</fullName>
    </submittedName>
</protein>
<dbReference type="EMBL" id="CAFBPM010000019">
    <property type="protein sequence ID" value="CAB5030053.1"/>
    <property type="molecule type" value="Genomic_DNA"/>
</dbReference>
<feature type="compositionally biased region" description="Polar residues" evidence="1">
    <location>
        <begin position="38"/>
        <end position="57"/>
    </location>
</feature>
<feature type="compositionally biased region" description="Basic and acidic residues" evidence="1">
    <location>
        <begin position="96"/>
        <end position="105"/>
    </location>
</feature>
<sequence length="130" mass="13238">MTMRKRLIVAASALAGFVLSAGATFPVLSSALEASPAARSTSTPVAQALAPTTTLPVQGQDARRDSAPFEPSATSPAAPPDTSRGHQGLSAPNPPRRFDPPRRETPPPLTPRALPGDRGSGVRPSGPAGL</sequence>
<feature type="compositionally biased region" description="Low complexity" evidence="1">
    <location>
        <begin position="68"/>
        <end position="82"/>
    </location>
</feature>
<dbReference type="EMBL" id="CAFABE010000106">
    <property type="protein sequence ID" value="CAB4834017.1"/>
    <property type="molecule type" value="Genomic_DNA"/>
</dbReference>
<proteinExistence type="predicted"/>
<reference evidence="4" key="1">
    <citation type="submission" date="2020-05" db="EMBL/GenBank/DDBJ databases">
        <authorList>
            <person name="Chiriac C."/>
            <person name="Salcher M."/>
            <person name="Ghai R."/>
            <person name="Kavagutti S V."/>
        </authorList>
    </citation>
    <scope>NUCLEOTIDE SEQUENCE</scope>
</reference>
<feature type="region of interest" description="Disordered" evidence="1">
    <location>
        <begin position="33"/>
        <end position="130"/>
    </location>
</feature>
<gene>
    <name evidence="2" type="ORF">UFOPK3164_01564</name>
    <name evidence="3" type="ORF">UFOPK3427_00288</name>
    <name evidence="4" type="ORF">UFOPK4112_01545</name>
</gene>
<dbReference type="EMBL" id="CAFBLT010000001">
    <property type="protein sequence ID" value="CAB4862698.1"/>
    <property type="molecule type" value="Genomic_DNA"/>
</dbReference>
<dbReference type="AlphaFoldDB" id="A0A6J7RM90"/>
<evidence type="ECO:0000313" key="4">
    <source>
        <dbReference type="EMBL" id="CAB5030053.1"/>
    </source>
</evidence>
<evidence type="ECO:0000313" key="2">
    <source>
        <dbReference type="EMBL" id="CAB4834017.1"/>
    </source>
</evidence>
<evidence type="ECO:0000313" key="3">
    <source>
        <dbReference type="EMBL" id="CAB4862698.1"/>
    </source>
</evidence>
<evidence type="ECO:0000256" key="1">
    <source>
        <dbReference type="SAM" id="MobiDB-lite"/>
    </source>
</evidence>